<proteinExistence type="predicted"/>
<gene>
    <name evidence="1" type="ORF">C3F09_12085</name>
</gene>
<evidence type="ECO:0000313" key="2">
    <source>
        <dbReference type="Proteomes" id="UP000250918"/>
    </source>
</evidence>
<organism evidence="1 2">
    <name type="scientific">candidate division GN15 bacterium</name>
    <dbReference type="NCBI Taxonomy" id="2072418"/>
    <lineage>
        <taxon>Bacteria</taxon>
        <taxon>candidate division GN15</taxon>
    </lineage>
</organism>
<evidence type="ECO:0000313" key="1">
    <source>
        <dbReference type="EMBL" id="PWB68195.1"/>
    </source>
</evidence>
<dbReference type="EMBL" id="PQAP01000211">
    <property type="protein sequence ID" value="PWB68195.1"/>
    <property type="molecule type" value="Genomic_DNA"/>
</dbReference>
<sequence length="116" mass="12527">MDRINSVLEEAINQHAKSFGVEKAHDLAYSAGVTVTDEGAVVLMTGNPFVVLLRLARLFTLDGGLAALESCLPLLAELERLAALPQYADMALLSWPVGILKDTRPNEPQLETPVKS</sequence>
<reference evidence="1 2" key="1">
    <citation type="journal article" date="2018" name="ISME J.">
        <title>A methanotrophic archaeon couples anaerobic oxidation of methane to Fe(III) reduction.</title>
        <authorList>
            <person name="Cai C."/>
            <person name="Leu A.O."/>
            <person name="Xie G.J."/>
            <person name="Guo J."/>
            <person name="Feng Y."/>
            <person name="Zhao J.X."/>
            <person name="Tyson G.W."/>
            <person name="Yuan Z."/>
            <person name="Hu S."/>
        </authorList>
    </citation>
    <scope>NUCLEOTIDE SEQUENCE [LARGE SCALE GENOMIC DNA]</scope>
    <source>
        <strain evidence="1">FeB_12</strain>
    </source>
</reference>
<name>A0A855X2Y3_9BACT</name>
<accession>A0A855X2Y3</accession>
<protein>
    <submittedName>
        <fullName evidence="1">Uncharacterized protein</fullName>
    </submittedName>
</protein>
<dbReference type="Proteomes" id="UP000250918">
    <property type="component" value="Unassembled WGS sequence"/>
</dbReference>
<dbReference type="AlphaFoldDB" id="A0A855X2Y3"/>
<comment type="caution">
    <text evidence="1">The sequence shown here is derived from an EMBL/GenBank/DDBJ whole genome shotgun (WGS) entry which is preliminary data.</text>
</comment>